<organism evidence="7 8">
    <name type="scientific">Velocimicrobium porci</name>
    <dbReference type="NCBI Taxonomy" id="2606634"/>
    <lineage>
        <taxon>Bacteria</taxon>
        <taxon>Bacillati</taxon>
        <taxon>Bacillota</taxon>
        <taxon>Clostridia</taxon>
        <taxon>Lachnospirales</taxon>
        <taxon>Lachnospiraceae</taxon>
        <taxon>Velocimicrobium</taxon>
    </lineage>
</organism>
<evidence type="ECO:0000256" key="4">
    <source>
        <dbReference type="SAM" id="Phobius"/>
    </source>
</evidence>
<dbReference type="InterPro" id="IPR029151">
    <property type="entry name" value="Sensor-like_sf"/>
</dbReference>
<keyword evidence="4" id="KW-0812">Transmembrane</keyword>
<keyword evidence="8" id="KW-1185">Reference proteome</keyword>
<dbReference type="InterPro" id="IPR003660">
    <property type="entry name" value="HAMP_dom"/>
</dbReference>
<dbReference type="AlphaFoldDB" id="A0A6L5XX81"/>
<dbReference type="Gene3D" id="1.10.287.950">
    <property type="entry name" value="Methyl-accepting chemotaxis protein"/>
    <property type="match status" value="1"/>
</dbReference>
<dbReference type="SMART" id="SM00283">
    <property type="entry name" value="MA"/>
    <property type="match status" value="1"/>
</dbReference>
<sequence length="677" mass="73636">MKSTKNRQKNQSSNVSKKRTGSIKVRLVGTIVPIIILSIVVILSWTYSKSEQIISENAEQLLTASTKEQAASVGSWAKENLSVFKTVKKTLEHANFTKKQELSYLSKFLDEYESFPLGIYIGSKDGEFLDASGWVPDKDYVVAETDWYKEGVTHKDVTYGAAYLDNNTGDYIFSATALLDDGSGKDRVMAADVSLKSASEIVTSSNSMEYSKSLLVEKSSNTILASDNEEFRANVLDTSNSDELLAGIASKISSQNYEPALIHGYMVSMQPIDGTDWLLISYIQKATVLSKLTQLRTYIVILAIITILILAFVTIRVIHYITKPIKSLTNTIVAMTQGDFTPEVQVNGNDEITLMSESIKNFIEVMRNTITDIISVSEQLSSQSKNSTSVSESLKTSAITQADSMNNLNTIVDELGRAVEEIAESATSLAIVVSETGEDGTRVNAKMQETVSVTEQGRADMNHVGEAMQTIETSMNALETAINKVGESAKEITNIVELIGNISEETNLLSLNASIEAARAGEAGRGFSIVASEIGKLAATSSDAVQNISGLINEISSLITDTVQQTQNSVHNIKESSLLIHTACDTFDTIYNTINETNSIVKDMIQKVQKVDDVASSVAAITEEQAASANEIMTASNVMLEQASNITNNSELVAKEANELYNTSEKLSSEVEIFKVK</sequence>
<dbReference type="SMART" id="SM00304">
    <property type="entry name" value="HAMP"/>
    <property type="match status" value="1"/>
</dbReference>
<proteinExistence type="inferred from homology"/>
<evidence type="ECO:0000313" key="7">
    <source>
        <dbReference type="EMBL" id="MSS63234.1"/>
    </source>
</evidence>
<dbReference type="GO" id="GO:0007165">
    <property type="term" value="P:signal transduction"/>
    <property type="evidence" value="ECO:0007669"/>
    <property type="project" value="UniProtKB-KW"/>
</dbReference>
<dbReference type="GO" id="GO:0016020">
    <property type="term" value="C:membrane"/>
    <property type="evidence" value="ECO:0007669"/>
    <property type="project" value="InterPro"/>
</dbReference>
<dbReference type="InterPro" id="IPR004089">
    <property type="entry name" value="MCPsignal_dom"/>
</dbReference>
<dbReference type="Gene3D" id="3.30.450.20">
    <property type="entry name" value="PAS domain"/>
    <property type="match status" value="2"/>
</dbReference>
<dbReference type="SUPFAM" id="SSF103190">
    <property type="entry name" value="Sensory domain-like"/>
    <property type="match status" value="1"/>
</dbReference>
<keyword evidence="4" id="KW-0472">Membrane</keyword>
<feature type="domain" description="HAMP" evidence="6">
    <location>
        <begin position="319"/>
        <end position="371"/>
    </location>
</feature>
<dbReference type="SUPFAM" id="SSF58104">
    <property type="entry name" value="Methyl-accepting chemotaxis protein (MCP) signaling domain"/>
    <property type="match status" value="1"/>
</dbReference>
<keyword evidence="4" id="KW-1133">Transmembrane helix</keyword>
<dbReference type="EMBL" id="VUMT01000005">
    <property type="protein sequence ID" value="MSS63234.1"/>
    <property type="molecule type" value="Genomic_DNA"/>
</dbReference>
<evidence type="ECO:0000259" key="6">
    <source>
        <dbReference type="PROSITE" id="PS50885"/>
    </source>
</evidence>
<feature type="transmembrane region" description="Helical" evidence="4">
    <location>
        <begin position="27"/>
        <end position="47"/>
    </location>
</feature>
<dbReference type="RefSeq" id="WP_154518148.1">
    <property type="nucleotide sequence ID" value="NZ_VUMT01000005.1"/>
</dbReference>
<evidence type="ECO:0000256" key="2">
    <source>
        <dbReference type="ARBA" id="ARBA00029447"/>
    </source>
</evidence>
<dbReference type="PANTHER" id="PTHR32089">
    <property type="entry name" value="METHYL-ACCEPTING CHEMOTAXIS PROTEIN MCPB"/>
    <property type="match status" value="1"/>
</dbReference>
<feature type="domain" description="Methyl-accepting transducer" evidence="5">
    <location>
        <begin position="376"/>
        <end position="633"/>
    </location>
</feature>
<dbReference type="CDD" id="cd18773">
    <property type="entry name" value="PDC1_HK_sensor"/>
    <property type="match status" value="1"/>
</dbReference>
<dbReference type="Pfam" id="PF00672">
    <property type="entry name" value="HAMP"/>
    <property type="match status" value="1"/>
</dbReference>
<name>A0A6L5XX81_9FIRM</name>
<evidence type="ECO:0000313" key="8">
    <source>
        <dbReference type="Proteomes" id="UP000482209"/>
    </source>
</evidence>
<dbReference type="PROSITE" id="PS50885">
    <property type="entry name" value="HAMP"/>
    <property type="match status" value="1"/>
</dbReference>
<dbReference type="PROSITE" id="PS50111">
    <property type="entry name" value="CHEMOTAXIS_TRANSDUC_2"/>
    <property type="match status" value="1"/>
</dbReference>
<comment type="caution">
    <text evidence="7">The sequence shown here is derived from an EMBL/GenBank/DDBJ whole genome shotgun (WGS) entry which is preliminary data.</text>
</comment>
<reference evidence="7 8" key="1">
    <citation type="submission" date="2019-08" db="EMBL/GenBank/DDBJ databases">
        <title>In-depth cultivation of the pig gut microbiome towards novel bacterial diversity and tailored functional studies.</title>
        <authorList>
            <person name="Wylensek D."/>
            <person name="Hitch T.C.A."/>
            <person name="Clavel T."/>
        </authorList>
    </citation>
    <scope>NUCLEOTIDE SEQUENCE [LARGE SCALE GENOMIC DNA]</scope>
    <source>
        <strain evidence="7 8">WCA-693-APC-MOT-I</strain>
    </source>
</reference>
<feature type="transmembrane region" description="Helical" evidence="4">
    <location>
        <begin position="298"/>
        <end position="318"/>
    </location>
</feature>
<evidence type="ECO:0000256" key="1">
    <source>
        <dbReference type="ARBA" id="ARBA00023224"/>
    </source>
</evidence>
<evidence type="ECO:0000259" key="5">
    <source>
        <dbReference type="PROSITE" id="PS50111"/>
    </source>
</evidence>
<evidence type="ECO:0000256" key="3">
    <source>
        <dbReference type="PROSITE-ProRule" id="PRU00284"/>
    </source>
</evidence>
<protein>
    <submittedName>
        <fullName evidence="7">Methyl-accepting chemotaxis protein</fullName>
    </submittedName>
</protein>
<dbReference type="PANTHER" id="PTHR32089:SF112">
    <property type="entry name" value="LYSOZYME-LIKE PROTEIN-RELATED"/>
    <property type="match status" value="1"/>
</dbReference>
<keyword evidence="1 3" id="KW-0807">Transducer</keyword>
<dbReference type="Proteomes" id="UP000482209">
    <property type="component" value="Unassembled WGS sequence"/>
</dbReference>
<dbReference type="Pfam" id="PF00015">
    <property type="entry name" value="MCPsignal"/>
    <property type="match status" value="1"/>
</dbReference>
<dbReference type="CDD" id="cd06225">
    <property type="entry name" value="HAMP"/>
    <property type="match status" value="1"/>
</dbReference>
<gene>
    <name evidence="7" type="ORF">FYJ58_04990</name>
</gene>
<accession>A0A6L5XX81</accession>
<comment type="similarity">
    <text evidence="2">Belongs to the methyl-accepting chemotaxis (MCP) protein family.</text>
</comment>